<evidence type="ECO:0000256" key="1">
    <source>
        <dbReference type="ARBA" id="ARBA00004651"/>
    </source>
</evidence>
<dbReference type="PANTHER" id="PTHR30598:SF3">
    <property type="entry name" value="RESPIRATORY NITRATE REDUCTASE 1 GAMMA CHAIN"/>
    <property type="match status" value="1"/>
</dbReference>
<keyword evidence="3" id="KW-1003">Cell membrane</keyword>
<evidence type="ECO:0000256" key="5">
    <source>
        <dbReference type="ARBA" id="ARBA00022982"/>
    </source>
</evidence>
<dbReference type="KEGG" id="pyr:P186_1826"/>
<reference evidence="11 12" key="1">
    <citation type="journal article" date="2012" name="J. Bacteriol.">
        <title>Complete genome sequence of strain 1860, a crenarchaeon of the genus pyrobaculum able to grow with various electron acceptors.</title>
        <authorList>
            <person name="Mardanov A.V."/>
            <person name="Gumerov V.M."/>
            <person name="Slobodkina G.B."/>
            <person name="Beletsky A.V."/>
            <person name="Bonch-Osmolovskaya E.A."/>
            <person name="Ravin N.V."/>
            <person name="Skryabin K.G."/>
        </authorList>
    </citation>
    <scope>NUCLEOTIDE SEQUENCE [LARGE SCALE GENOMIC DNA]</scope>
    <source>
        <strain evidence="11 12">1860</strain>
    </source>
</reference>
<name>G7VH62_9CREN</name>
<dbReference type="GO" id="GO:0020037">
    <property type="term" value="F:heme binding"/>
    <property type="evidence" value="ECO:0007669"/>
    <property type="project" value="TreeGrafter"/>
</dbReference>
<accession>G7VH62</accession>
<evidence type="ECO:0000259" key="10">
    <source>
        <dbReference type="Pfam" id="PF02665"/>
    </source>
</evidence>
<dbReference type="Pfam" id="PF02665">
    <property type="entry name" value="Nitrate_red_gam"/>
    <property type="match status" value="1"/>
</dbReference>
<feature type="transmembrane region" description="Helical" evidence="9">
    <location>
        <begin position="6"/>
        <end position="26"/>
    </location>
</feature>
<evidence type="ECO:0000256" key="7">
    <source>
        <dbReference type="ARBA" id="ARBA00023002"/>
    </source>
</evidence>
<evidence type="ECO:0000313" key="11">
    <source>
        <dbReference type="EMBL" id="AET33233.1"/>
    </source>
</evidence>
<dbReference type="eggNOG" id="arCOG02194">
    <property type="taxonomic scope" value="Archaea"/>
</dbReference>
<dbReference type="GO" id="GO:0009055">
    <property type="term" value="F:electron transfer activity"/>
    <property type="evidence" value="ECO:0007669"/>
    <property type="project" value="TreeGrafter"/>
</dbReference>
<comment type="subcellular location">
    <subcellularLocation>
        <location evidence="1">Cell membrane</location>
        <topology evidence="1">Multi-pass membrane protein</topology>
    </subcellularLocation>
</comment>
<dbReference type="OrthoDB" id="27932at2157"/>
<feature type="transmembrane region" description="Helical" evidence="9">
    <location>
        <begin position="114"/>
        <end position="135"/>
    </location>
</feature>
<evidence type="ECO:0000256" key="8">
    <source>
        <dbReference type="ARBA" id="ARBA00023136"/>
    </source>
</evidence>
<dbReference type="PANTHER" id="PTHR30598">
    <property type="entry name" value="NITRATE REDUCTASE PRIVATE CHAPERONE, REDOX ENZYME MATURATION PROTEIN REMP FAMILY"/>
    <property type="match status" value="1"/>
</dbReference>
<keyword evidence="4 9" id="KW-0812">Transmembrane</keyword>
<feature type="transmembrane region" description="Helical" evidence="9">
    <location>
        <begin position="75"/>
        <end position="94"/>
    </location>
</feature>
<feature type="transmembrane region" description="Helical" evidence="9">
    <location>
        <begin position="147"/>
        <end position="167"/>
    </location>
</feature>
<keyword evidence="5" id="KW-0249">Electron transport</keyword>
<dbReference type="InterPro" id="IPR051936">
    <property type="entry name" value="Heme-iron_electron_transfer"/>
</dbReference>
<sequence length="252" mass="27929">MDPLTVFIYGALPYISLLLLVGGVIYRFAGWLSAGGLTGLYSVAVKGYTWGFGSRFGEVLKRIFLLYTLTMSDRLLLVGSFLFHWGIWIALLGHASMIIPPEQFGMSKEVHKAIATYVGGAAGVVSLIGLVLLLIRRVARSDVRRLSFLDDWFALVLLLALVAVGNYQTLVLHPHYMETVAPWVQSVLAGSPRLEYVAQWDPVTKLHVFLALVFIGYVPLGKLIHPFSFLAMPTLWKSPTTLYGYILAKIRG</sequence>
<dbReference type="RefSeq" id="WP_014289058.1">
    <property type="nucleotide sequence ID" value="NC_016645.1"/>
</dbReference>
<evidence type="ECO:0000313" key="12">
    <source>
        <dbReference type="Proteomes" id="UP000005867"/>
    </source>
</evidence>
<gene>
    <name evidence="11" type="ORF">P186_1826</name>
</gene>
<dbReference type="STRING" id="1104324.P186_1826"/>
<keyword evidence="12" id="KW-1185">Reference proteome</keyword>
<dbReference type="GO" id="GO:0019645">
    <property type="term" value="P:anaerobic electron transport chain"/>
    <property type="evidence" value="ECO:0007669"/>
    <property type="project" value="TreeGrafter"/>
</dbReference>
<dbReference type="EMBL" id="CP003098">
    <property type="protein sequence ID" value="AET33233.1"/>
    <property type="molecule type" value="Genomic_DNA"/>
</dbReference>
<proteinExistence type="predicted"/>
<dbReference type="GO" id="GO:0008940">
    <property type="term" value="F:nitrate reductase activity"/>
    <property type="evidence" value="ECO:0007669"/>
    <property type="project" value="TreeGrafter"/>
</dbReference>
<dbReference type="GeneID" id="11596322"/>
<keyword evidence="2" id="KW-0813">Transport</keyword>
<dbReference type="BioCyc" id="PSP1104324:GJSN-1789-MONOMER"/>
<evidence type="ECO:0000256" key="4">
    <source>
        <dbReference type="ARBA" id="ARBA00022692"/>
    </source>
</evidence>
<keyword evidence="7" id="KW-0560">Oxidoreductase</keyword>
<evidence type="ECO:0000256" key="6">
    <source>
        <dbReference type="ARBA" id="ARBA00022989"/>
    </source>
</evidence>
<keyword evidence="8 9" id="KW-0472">Membrane</keyword>
<keyword evidence="6 9" id="KW-1133">Transmembrane helix</keyword>
<dbReference type="HOGENOM" id="CLU_1109554_0_0_2"/>
<feature type="domain" description="NarG-like" evidence="10">
    <location>
        <begin position="71"/>
        <end position="229"/>
    </location>
</feature>
<dbReference type="InterPro" id="IPR023234">
    <property type="entry name" value="NarG-like_domain"/>
</dbReference>
<evidence type="ECO:0000256" key="9">
    <source>
        <dbReference type="SAM" id="Phobius"/>
    </source>
</evidence>
<organism evidence="11 12">
    <name type="scientific">Pyrobaculum ferrireducens</name>
    <dbReference type="NCBI Taxonomy" id="1104324"/>
    <lineage>
        <taxon>Archaea</taxon>
        <taxon>Thermoproteota</taxon>
        <taxon>Thermoprotei</taxon>
        <taxon>Thermoproteales</taxon>
        <taxon>Thermoproteaceae</taxon>
        <taxon>Pyrobaculum</taxon>
    </lineage>
</organism>
<evidence type="ECO:0000256" key="2">
    <source>
        <dbReference type="ARBA" id="ARBA00022448"/>
    </source>
</evidence>
<dbReference type="GO" id="GO:0005886">
    <property type="term" value="C:plasma membrane"/>
    <property type="evidence" value="ECO:0007669"/>
    <property type="project" value="UniProtKB-SubCell"/>
</dbReference>
<evidence type="ECO:0000256" key="3">
    <source>
        <dbReference type="ARBA" id="ARBA00022475"/>
    </source>
</evidence>
<dbReference type="Proteomes" id="UP000005867">
    <property type="component" value="Chromosome"/>
</dbReference>
<dbReference type="InterPro" id="IPR036197">
    <property type="entry name" value="NarG-like_sf"/>
</dbReference>
<feature type="transmembrane region" description="Helical" evidence="9">
    <location>
        <begin position="206"/>
        <end position="224"/>
    </location>
</feature>
<dbReference type="AlphaFoldDB" id="G7VH62"/>
<dbReference type="Gene3D" id="1.20.950.20">
    <property type="entry name" value="Transmembrane di-heme cytochromes, Chain C"/>
    <property type="match status" value="1"/>
</dbReference>
<protein>
    <submittedName>
        <fullName evidence="11">Nitrate reductase gamma subunit (NarI)</fullName>
    </submittedName>
</protein>
<dbReference type="SUPFAM" id="SSF103501">
    <property type="entry name" value="Respiratory nitrate reductase 1 gamma chain"/>
    <property type="match status" value="1"/>
</dbReference>